<protein>
    <recommendedName>
        <fullName evidence="1">YdhG-like domain-containing protein</fullName>
    </recommendedName>
</protein>
<name>A0A1R3WGK1_9BACT</name>
<evidence type="ECO:0000313" key="2">
    <source>
        <dbReference type="EMBL" id="SIT77028.1"/>
    </source>
</evidence>
<dbReference type="STRING" id="1317125.SAMN05444128_0428"/>
<dbReference type="AlphaFoldDB" id="A0A1R3WGK1"/>
<feature type="domain" description="YdhG-like" evidence="1">
    <location>
        <begin position="15"/>
        <end position="107"/>
    </location>
</feature>
<evidence type="ECO:0000313" key="3">
    <source>
        <dbReference type="Proteomes" id="UP000187181"/>
    </source>
</evidence>
<sequence length="109" mass="12770">MHPEVTNYINTSYKHKETLEALRQLMHDTVPSVTEEFKWNRPVFRSNKDFAYLKTAKAYVTLGFFQFGKLNDPEGLLEGTGKDMRHIKIKSMQDIDSELLRDWFKTAAL</sequence>
<evidence type="ECO:0000259" key="1">
    <source>
        <dbReference type="Pfam" id="PF08818"/>
    </source>
</evidence>
<reference evidence="3" key="1">
    <citation type="submission" date="2017-01" db="EMBL/GenBank/DDBJ databases">
        <authorList>
            <person name="Varghese N."/>
            <person name="Submissions S."/>
        </authorList>
    </citation>
    <scope>NUCLEOTIDE SEQUENCE [LARGE SCALE GENOMIC DNA]</scope>
    <source>
        <strain evidence="3">LP100</strain>
    </source>
</reference>
<dbReference type="InterPro" id="IPR014922">
    <property type="entry name" value="YdhG-like"/>
</dbReference>
<dbReference type="Pfam" id="PF08818">
    <property type="entry name" value="DUF1801"/>
    <property type="match status" value="1"/>
</dbReference>
<gene>
    <name evidence="2" type="ORF">SAMN05444128_0428</name>
</gene>
<dbReference type="EMBL" id="FTPP01000001">
    <property type="protein sequence ID" value="SIT77028.1"/>
    <property type="molecule type" value="Genomic_DNA"/>
</dbReference>
<dbReference type="SUPFAM" id="SSF159888">
    <property type="entry name" value="YdhG-like"/>
    <property type="match status" value="1"/>
</dbReference>
<dbReference type="RefSeq" id="WP_076665853.1">
    <property type="nucleotide sequence ID" value="NZ_FTPP01000001.1"/>
</dbReference>
<dbReference type="Gene3D" id="3.90.1150.200">
    <property type="match status" value="1"/>
</dbReference>
<dbReference type="Proteomes" id="UP000187181">
    <property type="component" value="Unassembled WGS sequence"/>
</dbReference>
<proteinExistence type="predicted"/>
<keyword evidence="3" id="KW-1185">Reference proteome</keyword>
<accession>A0A1R3WGK1</accession>
<dbReference type="OrthoDB" id="1121167at2"/>
<organism evidence="2 3">
    <name type="scientific">Pontibacter indicus</name>
    <dbReference type="NCBI Taxonomy" id="1317125"/>
    <lineage>
        <taxon>Bacteria</taxon>
        <taxon>Pseudomonadati</taxon>
        <taxon>Bacteroidota</taxon>
        <taxon>Cytophagia</taxon>
        <taxon>Cytophagales</taxon>
        <taxon>Hymenobacteraceae</taxon>
        <taxon>Pontibacter</taxon>
    </lineage>
</organism>